<accession>A0A182FYK9</accession>
<organism evidence="1 2">
    <name type="scientific">Anopheles albimanus</name>
    <name type="common">New world malaria mosquito</name>
    <dbReference type="NCBI Taxonomy" id="7167"/>
    <lineage>
        <taxon>Eukaryota</taxon>
        <taxon>Metazoa</taxon>
        <taxon>Ecdysozoa</taxon>
        <taxon>Arthropoda</taxon>
        <taxon>Hexapoda</taxon>
        <taxon>Insecta</taxon>
        <taxon>Pterygota</taxon>
        <taxon>Neoptera</taxon>
        <taxon>Endopterygota</taxon>
        <taxon>Diptera</taxon>
        <taxon>Nematocera</taxon>
        <taxon>Culicoidea</taxon>
        <taxon>Culicidae</taxon>
        <taxon>Anophelinae</taxon>
        <taxon>Anopheles</taxon>
    </lineage>
</organism>
<reference evidence="1 2" key="1">
    <citation type="journal article" date="2017" name="G3 (Bethesda)">
        <title>The Physical Genome Mapping of Anopheles albimanus Corrected Scaffold Misassemblies and Identified Interarm Rearrangements in Genus Anopheles.</title>
        <authorList>
            <person name="Artemov G.N."/>
            <person name="Peery A.N."/>
            <person name="Jiang X."/>
            <person name="Tu Z."/>
            <person name="Stegniy V.N."/>
            <person name="Sharakhova M.V."/>
            <person name="Sharakhov I.V."/>
        </authorList>
    </citation>
    <scope>NUCLEOTIDE SEQUENCE [LARGE SCALE GENOMIC DNA]</scope>
    <source>
        <strain evidence="1 2">ALBI9_A</strain>
    </source>
</reference>
<name>A0A182FYK9_ANOAL</name>
<sequence length="33" mass="3747">MRAIRISPSELRVSSCFFCGEPVATRLLVVYVF</sequence>
<keyword evidence="2" id="KW-1185">Reference proteome</keyword>
<dbReference type="EnsemblMetazoa" id="AALB014696-RA">
    <property type="protein sequence ID" value="AALB014696-PA"/>
    <property type="gene ID" value="AALB014696"/>
</dbReference>
<protein>
    <submittedName>
        <fullName evidence="1">Uncharacterized protein</fullName>
    </submittedName>
</protein>
<proteinExistence type="predicted"/>
<dbReference type="AlphaFoldDB" id="A0A182FYK9"/>
<evidence type="ECO:0000313" key="2">
    <source>
        <dbReference type="Proteomes" id="UP000069272"/>
    </source>
</evidence>
<reference evidence="1" key="2">
    <citation type="submission" date="2022-08" db="UniProtKB">
        <authorList>
            <consortium name="EnsemblMetazoa"/>
        </authorList>
    </citation>
    <scope>IDENTIFICATION</scope>
    <source>
        <strain evidence="1">STECLA/ALBI9_A</strain>
    </source>
</reference>
<dbReference type="Proteomes" id="UP000069272">
    <property type="component" value="Chromosome X"/>
</dbReference>
<evidence type="ECO:0000313" key="1">
    <source>
        <dbReference type="EnsemblMetazoa" id="AALB014696-PA"/>
    </source>
</evidence>
<dbReference type="VEuPathDB" id="VectorBase:AALB014696"/>